<feature type="transmembrane region" description="Helical" evidence="7">
    <location>
        <begin position="797"/>
        <end position="817"/>
    </location>
</feature>
<protein>
    <submittedName>
        <fullName evidence="10">ABC transporter permease</fullName>
    </submittedName>
</protein>
<feature type="transmembrane region" description="Helical" evidence="7">
    <location>
        <begin position="482"/>
        <end position="502"/>
    </location>
</feature>
<feature type="domain" description="MacB-like periplasmic core" evidence="9">
    <location>
        <begin position="482"/>
        <end position="670"/>
    </location>
</feature>
<accession>A0ABW3Y7V6</accession>
<keyword evidence="4 7" id="KW-1133">Transmembrane helix</keyword>
<keyword evidence="5 7" id="KW-0472">Membrane</keyword>
<sequence>MLRLTLRSLRADALRLALSSLAIVLGVAFIAGTLMFTDGMKAASYAKAGAFDRHTDAAVYPADTASGDRPPAGFDQAVVDRVRAVPGVRAAEGEVTGLGGVLGADGKPVLGYSLVASVPADPALQSYDVTQGQLPQRPGEVVLDERTAEAEGFAIGATVRVGGNGGQATDYRLVGVVDVAGSSRDFGGAFIGLTGPDALKVTDSRGYGRIMVAGQPDVSDEELAKRIAPVVDAKATVLTHQQIVDEGLQDAVRDVEQFNMGLLLFAAISVLVAAFVITNTFTIVLAQRTQRTALLRVVGATRGQVFRSVLLESAVLGVAASLAGVLIGAVIAVGLGALLSPTGAATGEVTLSAATVLLSVVLGTSITVGAAILPAWRGTRVPPVAALSDAAVQTTRRAGWLRLVIGGTTFAAGVAALLLAGSTGSAAFVAAGGVLTFAGIVLFGPLLVPALVRVLGWPARLLLGSIAGLAIANAVRNPRRIAATASALVIGIGLVSAFTVGAQSTKEGIERSVDNQVGADFLVTATGGDLPGTIVADLKKRPELGSVHVPRTVESGGARVVSAHRDQVGRTLARVVEGDVGKLGPGTALVYDSLARERGLTVGSTVPVANRTFQVVAVVVAKGEPMMSGSDLPAGQTIAVSDDEFSALFPDRRGYLVQLDPADGVAELRARDAIEAVISNYPTVSLMDQAGYKKMLTGTVDMLLAFVTALLGLAVVIALVGVANTLTLSVVERTRENGVLRAVGLTRGRMRAMLAVEALLMSLVGALLGIGLGTGVSAGAMSFLNELGGDFTVDLPWGQLGLILAVAAVAALAASVLPARRAVSRPVVEALGVE</sequence>
<feature type="transmembrane region" description="Helical" evidence="7">
    <location>
        <begin position="262"/>
        <end position="286"/>
    </location>
</feature>
<dbReference type="PANTHER" id="PTHR30572:SF4">
    <property type="entry name" value="ABC TRANSPORTER PERMEASE YTRF"/>
    <property type="match status" value="1"/>
</dbReference>
<reference evidence="11" key="1">
    <citation type="journal article" date="2019" name="Int. J. Syst. Evol. Microbiol.">
        <title>The Global Catalogue of Microorganisms (GCM) 10K type strain sequencing project: providing services to taxonomists for standard genome sequencing and annotation.</title>
        <authorList>
            <consortium name="The Broad Institute Genomics Platform"/>
            <consortium name="The Broad Institute Genome Sequencing Center for Infectious Disease"/>
            <person name="Wu L."/>
            <person name="Ma J."/>
        </authorList>
    </citation>
    <scope>NUCLEOTIDE SEQUENCE [LARGE SCALE GENOMIC DNA]</scope>
    <source>
        <strain evidence="11">JCM 31037</strain>
    </source>
</reference>
<keyword evidence="2" id="KW-1003">Cell membrane</keyword>
<feature type="transmembrane region" description="Helical" evidence="7">
    <location>
        <begin position="16"/>
        <end position="37"/>
    </location>
</feature>
<dbReference type="RefSeq" id="WP_377567186.1">
    <property type="nucleotide sequence ID" value="NZ_JBHTMP010000004.1"/>
</dbReference>
<keyword evidence="3 7" id="KW-0812">Transmembrane</keyword>
<dbReference type="Pfam" id="PF12704">
    <property type="entry name" value="MacB_PCD"/>
    <property type="match status" value="2"/>
</dbReference>
<name>A0ABW3Y7V6_9ACTN</name>
<dbReference type="InterPro" id="IPR025857">
    <property type="entry name" value="MacB_PCD"/>
</dbReference>
<feature type="domain" description="ABC3 transporter permease C-terminal" evidence="8">
    <location>
        <begin position="710"/>
        <end position="826"/>
    </location>
</feature>
<comment type="subcellular location">
    <subcellularLocation>
        <location evidence="1">Cell membrane</location>
        <topology evidence="1">Multi-pass membrane protein</topology>
    </subcellularLocation>
</comment>
<evidence type="ECO:0000313" key="10">
    <source>
        <dbReference type="EMBL" id="MFD1320314.1"/>
    </source>
</evidence>
<evidence type="ECO:0000256" key="5">
    <source>
        <dbReference type="ARBA" id="ARBA00023136"/>
    </source>
</evidence>
<dbReference type="PANTHER" id="PTHR30572">
    <property type="entry name" value="MEMBRANE COMPONENT OF TRANSPORTER-RELATED"/>
    <property type="match status" value="1"/>
</dbReference>
<feature type="transmembrane region" description="Helical" evidence="7">
    <location>
        <begin position="400"/>
        <end position="420"/>
    </location>
</feature>
<evidence type="ECO:0000256" key="6">
    <source>
        <dbReference type="ARBA" id="ARBA00038076"/>
    </source>
</evidence>
<evidence type="ECO:0000256" key="3">
    <source>
        <dbReference type="ARBA" id="ARBA00022692"/>
    </source>
</evidence>
<feature type="domain" description="ABC3 transporter permease C-terminal" evidence="8">
    <location>
        <begin position="264"/>
        <end position="383"/>
    </location>
</feature>
<feature type="transmembrane region" description="Helical" evidence="7">
    <location>
        <begin position="351"/>
        <end position="373"/>
    </location>
</feature>
<comment type="similarity">
    <text evidence="6">Belongs to the ABC-4 integral membrane protein family.</text>
</comment>
<dbReference type="InterPro" id="IPR003838">
    <property type="entry name" value="ABC3_permease_C"/>
</dbReference>
<evidence type="ECO:0000259" key="8">
    <source>
        <dbReference type="Pfam" id="PF02687"/>
    </source>
</evidence>
<feature type="transmembrane region" description="Helical" evidence="7">
    <location>
        <begin position="314"/>
        <end position="339"/>
    </location>
</feature>
<feature type="domain" description="MacB-like periplasmic core" evidence="9">
    <location>
        <begin position="17"/>
        <end position="228"/>
    </location>
</feature>
<dbReference type="EMBL" id="JBHTMP010000004">
    <property type="protein sequence ID" value="MFD1320314.1"/>
    <property type="molecule type" value="Genomic_DNA"/>
</dbReference>
<gene>
    <name evidence="10" type="ORF">ACFQ4H_04325</name>
</gene>
<dbReference type="Proteomes" id="UP001597260">
    <property type="component" value="Unassembled WGS sequence"/>
</dbReference>
<dbReference type="Pfam" id="PF02687">
    <property type="entry name" value="FtsX"/>
    <property type="match status" value="2"/>
</dbReference>
<evidence type="ECO:0000259" key="9">
    <source>
        <dbReference type="Pfam" id="PF12704"/>
    </source>
</evidence>
<evidence type="ECO:0000256" key="7">
    <source>
        <dbReference type="SAM" id="Phobius"/>
    </source>
</evidence>
<evidence type="ECO:0000256" key="2">
    <source>
        <dbReference type="ARBA" id="ARBA00022475"/>
    </source>
</evidence>
<comment type="caution">
    <text evidence="10">The sequence shown here is derived from an EMBL/GenBank/DDBJ whole genome shotgun (WGS) entry which is preliminary data.</text>
</comment>
<evidence type="ECO:0000313" key="11">
    <source>
        <dbReference type="Proteomes" id="UP001597260"/>
    </source>
</evidence>
<feature type="transmembrane region" description="Helical" evidence="7">
    <location>
        <begin position="703"/>
        <end position="731"/>
    </location>
</feature>
<proteinExistence type="inferred from homology"/>
<keyword evidence="11" id="KW-1185">Reference proteome</keyword>
<feature type="transmembrane region" description="Helical" evidence="7">
    <location>
        <begin position="427"/>
        <end position="448"/>
    </location>
</feature>
<organism evidence="10 11">
    <name type="scientific">Micromonospora sonneratiae</name>
    <dbReference type="NCBI Taxonomy" id="1184706"/>
    <lineage>
        <taxon>Bacteria</taxon>
        <taxon>Bacillati</taxon>
        <taxon>Actinomycetota</taxon>
        <taxon>Actinomycetes</taxon>
        <taxon>Micromonosporales</taxon>
        <taxon>Micromonosporaceae</taxon>
        <taxon>Micromonospora</taxon>
    </lineage>
</organism>
<evidence type="ECO:0000256" key="4">
    <source>
        <dbReference type="ARBA" id="ARBA00022989"/>
    </source>
</evidence>
<dbReference type="InterPro" id="IPR050250">
    <property type="entry name" value="Macrolide_Exporter_MacB"/>
</dbReference>
<feature type="transmembrane region" description="Helical" evidence="7">
    <location>
        <begin position="752"/>
        <end position="777"/>
    </location>
</feature>
<evidence type="ECO:0000256" key="1">
    <source>
        <dbReference type="ARBA" id="ARBA00004651"/>
    </source>
</evidence>